<evidence type="ECO:0000256" key="3">
    <source>
        <dbReference type="ARBA" id="ARBA00022475"/>
    </source>
</evidence>
<feature type="transmembrane region" description="Helical" evidence="9">
    <location>
        <begin position="40"/>
        <end position="61"/>
    </location>
</feature>
<comment type="subcellular location">
    <subcellularLocation>
        <location evidence="1">Membrane</location>
    </subcellularLocation>
</comment>
<dbReference type="RefSeq" id="WP_090485088.1">
    <property type="nucleotide sequence ID" value="NZ_FOUO01000007.1"/>
</dbReference>
<keyword evidence="5 9" id="KW-0653">Protein transport</keyword>
<dbReference type="PRINTS" id="PR01650">
    <property type="entry name" value="SECETRNLCASE"/>
</dbReference>
<dbReference type="EMBL" id="FOUO01000007">
    <property type="protein sequence ID" value="SFM50534.1"/>
    <property type="molecule type" value="Genomic_DNA"/>
</dbReference>
<evidence type="ECO:0000256" key="2">
    <source>
        <dbReference type="ARBA" id="ARBA00022448"/>
    </source>
</evidence>
<comment type="subunit">
    <text evidence="9">Component of the Sec protein translocase complex. Heterotrimer consisting of SecY, SecE and SecG subunits. The heterotrimers can form oligomers, although 1 heterotrimer is thought to be able to translocate proteins. Interacts with the ribosome. Interacts with SecDF, and other proteins may be involved. Interacts with SecA.</text>
</comment>
<evidence type="ECO:0000256" key="5">
    <source>
        <dbReference type="ARBA" id="ARBA00022927"/>
    </source>
</evidence>
<dbReference type="InterPro" id="IPR001901">
    <property type="entry name" value="Translocase_SecE/Sec61-g"/>
</dbReference>
<proteinExistence type="inferred from homology"/>
<dbReference type="AlphaFoldDB" id="A0A1I4RE33"/>
<comment type="function">
    <text evidence="9">Essential subunit of the Sec protein translocation channel SecYEG. Clamps together the 2 halves of SecY. May contact the channel plug during translocation.</text>
</comment>
<dbReference type="InterPro" id="IPR038379">
    <property type="entry name" value="SecE_sf"/>
</dbReference>
<evidence type="ECO:0000313" key="10">
    <source>
        <dbReference type="EMBL" id="SFM50534.1"/>
    </source>
</evidence>
<dbReference type="OrthoDB" id="9806365at2"/>
<comment type="caution">
    <text evidence="9">Lacks conserved residue(s) required for the propagation of feature annotation.</text>
</comment>
<keyword evidence="11" id="KW-1185">Reference proteome</keyword>
<dbReference type="NCBIfam" id="NF004371">
    <property type="entry name" value="PRK05740.1-1"/>
    <property type="match status" value="1"/>
</dbReference>
<sequence length="122" mass="13209">MAGKTEVERSGLDTAKLGLAVGMLVAGIVAFYWFSDQSTLLRAIGLVAVSAVAVAIGMTTAKGRALAGYLRDSRTEVRKMVWPSRAETVQTTLVVLAVTLLVAILLWLIDMLLGWSIREFIR</sequence>
<dbReference type="Gene3D" id="1.20.5.1030">
    <property type="entry name" value="Preprotein translocase secy subunit"/>
    <property type="match status" value="1"/>
</dbReference>
<keyword evidence="4 9" id="KW-0812">Transmembrane</keyword>
<evidence type="ECO:0000256" key="4">
    <source>
        <dbReference type="ARBA" id="ARBA00022692"/>
    </source>
</evidence>
<feature type="transmembrane region" description="Helical" evidence="9">
    <location>
        <begin position="88"/>
        <end position="109"/>
    </location>
</feature>
<dbReference type="NCBIfam" id="TIGR00964">
    <property type="entry name" value="secE_bact"/>
    <property type="match status" value="1"/>
</dbReference>
<keyword evidence="6 9" id="KW-1133">Transmembrane helix</keyword>
<dbReference type="PROSITE" id="PS01067">
    <property type="entry name" value="SECE_SEC61G"/>
    <property type="match status" value="1"/>
</dbReference>
<dbReference type="PANTHER" id="PTHR33910">
    <property type="entry name" value="PROTEIN TRANSLOCASE SUBUNIT SECE"/>
    <property type="match status" value="1"/>
</dbReference>
<keyword evidence="3 9" id="KW-1003">Cell membrane</keyword>
<keyword evidence="7 9" id="KW-0811">Translocation</keyword>
<dbReference type="GO" id="GO:0008320">
    <property type="term" value="F:protein transmembrane transporter activity"/>
    <property type="evidence" value="ECO:0007669"/>
    <property type="project" value="UniProtKB-UniRule"/>
</dbReference>
<evidence type="ECO:0000256" key="9">
    <source>
        <dbReference type="HAMAP-Rule" id="MF_00422"/>
    </source>
</evidence>
<dbReference type="PANTHER" id="PTHR33910:SF1">
    <property type="entry name" value="PROTEIN TRANSLOCASE SUBUNIT SECE"/>
    <property type="match status" value="1"/>
</dbReference>
<evidence type="ECO:0000313" key="11">
    <source>
        <dbReference type="Proteomes" id="UP000199556"/>
    </source>
</evidence>
<dbReference type="GO" id="GO:0009306">
    <property type="term" value="P:protein secretion"/>
    <property type="evidence" value="ECO:0007669"/>
    <property type="project" value="UniProtKB-UniRule"/>
</dbReference>
<accession>A0A1I4RE33</accession>
<organism evidence="10 11">
    <name type="scientific">Ectothiorhodospira mobilis</name>
    <dbReference type="NCBI Taxonomy" id="195064"/>
    <lineage>
        <taxon>Bacteria</taxon>
        <taxon>Pseudomonadati</taxon>
        <taxon>Pseudomonadota</taxon>
        <taxon>Gammaproteobacteria</taxon>
        <taxon>Chromatiales</taxon>
        <taxon>Ectothiorhodospiraceae</taxon>
        <taxon>Ectothiorhodospira</taxon>
    </lineage>
</organism>
<dbReference type="GO" id="GO:0006605">
    <property type="term" value="P:protein targeting"/>
    <property type="evidence" value="ECO:0007669"/>
    <property type="project" value="UniProtKB-UniRule"/>
</dbReference>
<keyword evidence="8 9" id="KW-0472">Membrane</keyword>
<keyword evidence="2 9" id="KW-0813">Transport</keyword>
<dbReference type="Proteomes" id="UP000199556">
    <property type="component" value="Unassembled WGS sequence"/>
</dbReference>
<dbReference type="InterPro" id="IPR005807">
    <property type="entry name" value="SecE_bac"/>
</dbReference>
<dbReference type="GO" id="GO:0065002">
    <property type="term" value="P:intracellular protein transmembrane transport"/>
    <property type="evidence" value="ECO:0007669"/>
    <property type="project" value="UniProtKB-UniRule"/>
</dbReference>
<comment type="similarity">
    <text evidence="9">Belongs to the SecE/SEC61-gamma family.</text>
</comment>
<feature type="transmembrane region" description="Helical" evidence="9">
    <location>
        <begin position="17"/>
        <end position="34"/>
    </location>
</feature>
<dbReference type="Pfam" id="PF00584">
    <property type="entry name" value="SecE"/>
    <property type="match status" value="1"/>
</dbReference>
<evidence type="ECO:0000256" key="1">
    <source>
        <dbReference type="ARBA" id="ARBA00004370"/>
    </source>
</evidence>
<dbReference type="HAMAP" id="MF_00422">
    <property type="entry name" value="SecE"/>
    <property type="match status" value="1"/>
</dbReference>
<dbReference type="GO" id="GO:0005886">
    <property type="term" value="C:plasma membrane"/>
    <property type="evidence" value="ECO:0007669"/>
    <property type="project" value="UniProtKB-UniRule"/>
</dbReference>
<evidence type="ECO:0000256" key="6">
    <source>
        <dbReference type="ARBA" id="ARBA00022989"/>
    </source>
</evidence>
<gene>
    <name evidence="9" type="primary">secE</name>
    <name evidence="10" type="ORF">SAMN05421721_107142</name>
</gene>
<protein>
    <recommendedName>
        <fullName evidence="9">Protein translocase subunit SecE</fullName>
    </recommendedName>
</protein>
<name>A0A1I4RE33_ECTMO</name>
<dbReference type="GO" id="GO:0043952">
    <property type="term" value="P:protein transport by the Sec complex"/>
    <property type="evidence" value="ECO:0007669"/>
    <property type="project" value="UniProtKB-UniRule"/>
</dbReference>
<evidence type="ECO:0000256" key="7">
    <source>
        <dbReference type="ARBA" id="ARBA00023010"/>
    </source>
</evidence>
<dbReference type="STRING" id="195064.SAMN05421721_107142"/>
<evidence type="ECO:0000256" key="8">
    <source>
        <dbReference type="ARBA" id="ARBA00023136"/>
    </source>
</evidence>
<reference evidence="10 11" key="1">
    <citation type="submission" date="2016-10" db="EMBL/GenBank/DDBJ databases">
        <authorList>
            <person name="de Groot N.N."/>
        </authorList>
    </citation>
    <scope>NUCLEOTIDE SEQUENCE [LARGE SCALE GENOMIC DNA]</scope>
    <source>
        <strain evidence="10 11">DSM 4180</strain>
    </source>
</reference>